<dbReference type="InParanoid" id="A0A3B5PWT8"/>
<feature type="compositionally biased region" description="Polar residues" evidence="6">
    <location>
        <begin position="473"/>
        <end position="483"/>
    </location>
</feature>
<evidence type="ECO:0000256" key="3">
    <source>
        <dbReference type="ARBA" id="ARBA00067706"/>
    </source>
</evidence>
<evidence type="ECO:0000256" key="5">
    <source>
        <dbReference type="ARBA" id="ARBA00075107"/>
    </source>
</evidence>
<proteinExistence type="predicted"/>
<name>A0A3B5PWT8_XIPMA</name>
<feature type="region of interest" description="Disordered" evidence="6">
    <location>
        <begin position="727"/>
        <end position="753"/>
    </location>
</feature>
<dbReference type="InterPro" id="IPR011993">
    <property type="entry name" value="PH-like_dom_sf"/>
</dbReference>
<dbReference type="STRING" id="8083.ENSXMAP00000023037"/>
<feature type="compositionally biased region" description="Polar residues" evidence="6">
    <location>
        <begin position="697"/>
        <end position="706"/>
    </location>
</feature>
<dbReference type="Ensembl" id="ENSXMAT00000041368.1">
    <property type="protein sequence ID" value="ENSXMAP00000023037.1"/>
    <property type="gene ID" value="ENSXMAG00000005841.2"/>
</dbReference>
<dbReference type="AlphaFoldDB" id="A0A3B5PWT8"/>
<evidence type="ECO:0000256" key="4">
    <source>
        <dbReference type="ARBA" id="ARBA00075003"/>
    </source>
</evidence>
<feature type="region of interest" description="Disordered" evidence="6">
    <location>
        <begin position="575"/>
        <end position="709"/>
    </location>
</feature>
<feature type="compositionally biased region" description="Basic and acidic residues" evidence="6">
    <location>
        <begin position="641"/>
        <end position="669"/>
    </location>
</feature>
<evidence type="ECO:0000313" key="8">
    <source>
        <dbReference type="Ensembl" id="ENSXMAP00000023037.1"/>
    </source>
</evidence>
<dbReference type="PROSITE" id="PS01179">
    <property type="entry name" value="PID"/>
    <property type="match status" value="1"/>
</dbReference>
<reference evidence="9" key="1">
    <citation type="submission" date="2012-01" db="EMBL/GenBank/DDBJ databases">
        <authorList>
            <person name="Walter R."/>
            <person name="Schartl M."/>
            <person name="Warren W."/>
        </authorList>
    </citation>
    <scope>NUCLEOTIDE SEQUENCE [LARGE SCALE GENOMIC DNA]</scope>
    <source>
        <strain evidence="9">JP 163 A</strain>
    </source>
</reference>
<feature type="domain" description="PID" evidence="7">
    <location>
        <begin position="29"/>
        <end position="165"/>
    </location>
</feature>
<dbReference type="SUPFAM" id="SSF50729">
    <property type="entry name" value="PH domain-like"/>
    <property type="match status" value="1"/>
</dbReference>
<reference evidence="9" key="2">
    <citation type="journal article" date="2013" name="Nat. Genet.">
        <title>The genome of the platyfish, Xiphophorus maculatus, provides insights into evolutionary adaptation and several complex traits.</title>
        <authorList>
            <person name="Schartl M."/>
            <person name="Walter R.B."/>
            <person name="Shen Y."/>
            <person name="Garcia T."/>
            <person name="Catchen J."/>
            <person name="Amores A."/>
            <person name="Braasch I."/>
            <person name="Chalopin D."/>
            <person name="Volff J.N."/>
            <person name="Lesch K.P."/>
            <person name="Bisazza A."/>
            <person name="Minx P."/>
            <person name="Hillier L."/>
            <person name="Wilson R.K."/>
            <person name="Fuerstenberg S."/>
            <person name="Boore J."/>
            <person name="Searle S."/>
            <person name="Postlethwait J.H."/>
            <person name="Warren W.C."/>
        </authorList>
    </citation>
    <scope>NUCLEOTIDE SEQUENCE [LARGE SCALE GENOMIC DNA]</scope>
    <source>
        <strain evidence="9">JP 163 A</strain>
    </source>
</reference>
<feature type="compositionally biased region" description="Basic and acidic residues" evidence="6">
    <location>
        <begin position="679"/>
        <end position="691"/>
    </location>
</feature>
<dbReference type="PANTHER" id="PTHR11232">
    <property type="entry name" value="PHOSPHOTYROSINE INTERACTION DOMAIN-CONTAINING FAMILY MEMBER"/>
    <property type="match status" value="1"/>
</dbReference>
<dbReference type="OMA" id="EWPGARD"/>
<dbReference type="Proteomes" id="UP000002852">
    <property type="component" value="Unassembled WGS sequence"/>
</dbReference>
<dbReference type="Gene3D" id="2.30.29.30">
    <property type="entry name" value="Pleckstrin-homology domain (PH domain)/Phosphotyrosine-binding domain (PTB)"/>
    <property type="match status" value="1"/>
</dbReference>
<comment type="function">
    <text evidence="2">Adapter protein involved in neuronal nitric-oxide (NO) synthesis regulation via its association with nNOS/NOS1. The complex formed with NOS1 and synapsins is necessary for specific NO and synapsin functions at a presynaptic level. Mediates an indirect interaction between NOS1 and RASD1 leading to enhance the ability of NOS1 to activate RASD1. Competes with DLG4 for interaction with NOS1, possibly affecting NOS1 activity by regulating the interaction between NOS1 and DLG4. In kidney podocytes, plays a role in podosomes and filopodia formation through CDC42 activation.</text>
</comment>
<dbReference type="FunFam" id="2.30.29.30:FF:000124">
    <property type="entry name" value="carboxyl-terminal PDZ ligand of neuronal nitric oxide synthase protein-like"/>
    <property type="match status" value="1"/>
</dbReference>
<evidence type="ECO:0000259" key="7">
    <source>
        <dbReference type="PROSITE" id="PS01179"/>
    </source>
</evidence>
<evidence type="ECO:0000256" key="1">
    <source>
        <dbReference type="ARBA" id="ARBA00023054"/>
    </source>
</evidence>
<organism evidence="8 9">
    <name type="scientific">Xiphophorus maculatus</name>
    <name type="common">Southern platyfish</name>
    <name type="synonym">Platypoecilus maculatus</name>
    <dbReference type="NCBI Taxonomy" id="8083"/>
    <lineage>
        <taxon>Eukaryota</taxon>
        <taxon>Metazoa</taxon>
        <taxon>Chordata</taxon>
        <taxon>Craniata</taxon>
        <taxon>Vertebrata</taxon>
        <taxon>Euteleostomi</taxon>
        <taxon>Actinopterygii</taxon>
        <taxon>Neopterygii</taxon>
        <taxon>Teleostei</taxon>
        <taxon>Neoteleostei</taxon>
        <taxon>Acanthomorphata</taxon>
        <taxon>Ovalentaria</taxon>
        <taxon>Atherinomorphae</taxon>
        <taxon>Cyprinodontiformes</taxon>
        <taxon>Poeciliidae</taxon>
        <taxon>Poeciliinae</taxon>
        <taxon>Xiphophorus</taxon>
    </lineage>
</organism>
<dbReference type="PANTHER" id="PTHR11232:SF76">
    <property type="entry name" value="CARBOXYL-TERMINAL PDZ LIGAND OF NEURONAL NITRIC OXIDE SYNTHASE PROTEIN"/>
    <property type="match status" value="1"/>
</dbReference>
<accession>A0A3B5PWT8</accession>
<dbReference type="GO" id="GO:0050998">
    <property type="term" value="F:nitric-oxide synthase binding"/>
    <property type="evidence" value="ECO:0007669"/>
    <property type="project" value="TreeGrafter"/>
</dbReference>
<dbReference type="CDD" id="cd01270">
    <property type="entry name" value="PTB_CAPON-like"/>
    <property type="match status" value="1"/>
</dbReference>
<dbReference type="InterPro" id="IPR006020">
    <property type="entry name" value="PTB/PI_dom"/>
</dbReference>
<dbReference type="GeneTree" id="ENSGT00510000046975"/>
<feature type="compositionally biased region" description="Polar residues" evidence="6">
    <location>
        <begin position="444"/>
        <end position="457"/>
    </location>
</feature>
<feature type="compositionally biased region" description="Basic and acidic residues" evidence="6">
    <location>
        <begin position="602"/>
        <end position="611"/>
    </location>
</feature>
<protein>
    <recommendedName>
        <fullName evidence="3">Carboxyl-terminal PDZ ligand of neuronal nitric oxide synthase protein</fullName>
    </recommendedName>
    <alternativeName>
        <fullName evidence="5">C-terminal PDZ ligand of neuronal nitric oxide synthase protein</fullName>
    </alternativeName>
    <alternativeName>
        <fullName evidence="4">Nitric oxide synthase 1 adaptor protein</fullName>
    </alternativeName>
</protein>
<reference evidence="8" key="3">
    <citation type="submission" date="2025-08" db="UniProtKB">
        <authorList>
            <consortium name="Ensembl"/>
        </authorList>
    </citation>
    <scope>IDENTIFICATION</scope>
    <source>
        <strain evidence="8">JP 163 A</strain>
    </source>
</reference>
<feature type="compositionally biased region" description="Low complexity" evidence="6">
    <location>
        <begin position="458"/>
        <end position="472"/>
    </location>
</feature>
<dbReference type="Pfam" id="PF15429">
    <property type="entry name" value="DUF4628"/>
    <property type="match status" value="1"/>
</dbReference>
<dbReference type="Pfam" id="PF00640">
    <property type="entry name" value="PID"/>
    <property type="match status" value="1"/>
</dbReference>
<dbReference type="SMART" id="SM00462">
    <property type="entry name" value="PTB"/>
    <property type="match status" value="1"/>
</dbReference>
<dbReference type="InterPro" id="IPR027851">
    <property type="entry name" value="DUF4628"/>
</dbReference>
<dbReference type="InterPro" id="IPR051133">
    <property type="entry name" value="Adapter_Engulfment-Domain"/>
</dbReference>
<keyword evidence="9" id="KW-1185">Reference proteome</keyword>
<reference evidence="8" key="4">
    <citation type="submission" date="2025-09" db="UniProtKB">
        <authorList>
            <consortium name="Ensembl"/>
        </authorList>
    </citation>
    <scope>IDENTIFICATION</scope>
    <source>
        <strain evidence="8">JP 163 A</strain>
    </source>
</reference>
<evidence type="ECO:0000313" key="9">
    <source>
        <dbReference type="Proteomes" id="UP000002852"/>
    </source>
</evidence>
<evidence type="ECO:0000256" key="6">
    <source>
        <dbReference type="SAM" id="MobiDB-lite"/>
    </source>
</evidence>
<sequence length="753" mass="82144">MPGKTKYNLVDDGHDLRIPLHNEEAFQHGINFEAKYIGSLDVTRPSSRVEIVAAMRRIRYEFKVKNIKKKKVHIVVSTDGVKVTLRKKKKKKEWTWDESKLIVMQDPIYRIFYVSHDSQDLKIFSYIARDGQSNVFRCNVFKSKKKSQAMRIVRTVGQAFEVCHKLSLQHTQQNADGKADCNGEKNGDDSSGVRAYPPVCVCTFLGPARELTGAEKTPASVAEETDIDAEDVVQVPTAEDLNLNRGVTDLDATAKTPDLTQSENKVLEEPSLLMSSPRMLLPASGTLPPGAPLSVHHQIQLLQQQLQQQQQQTHVAVAQVHLLKDQLSAEATARLEAQARVHQLLLQNKDLLQHISLLVKQIQELESKMVGPNSMGSQDSLLEITFRSTVPPVICDATTPKSEVSDINLSALGTGDGTSNVFSSTNGTLGSPLVDQSLFENSIAQKQSPQTSRTGQHSIRSLSASANSNSGSTFIDSPSSGGQQRLKNAINLGKAVGAKVNDLLRRKEPSHLGDIGVTEVNKNVGAVWSCMDKLGHNSASSHMFDSFPRLDPPPPTGKKRVPRALKTTQDMMISSDPVVASPDPADSPPFLPSPEETSQGPNEERKSEEKLPGGSEEQEERSTEITDPLGLVANQPDSETEETKSTTDEVKDGEEEKGSPEGGEEEHRHQLQLSVPDLINKDPPLESRAKPCDVWQRASSPDSRLASSPILGKAPCRISLGEEVLLGNGAPCSKDSGGGTEEAEPHPDLLSFE</sequence>
<keyword evidence="1" id="KW-0175">Coiled coil</keyword>
<evidence type="ECO:0000256" key="2">
    <source>
        <dbReference type="ARBA" id="ARBA00054402"/>
    </source>
</evidence>
<feature type="region of interest" description="Disordered" evidence="6">
    <location>
        <begin position="444"/>
        <end position="483"/>
    </location>
</feature>